<sequence length="317" mass="35812">MRQLVLKLGLLCLVVAAVLALLGPRIDAGRVDPFYRRFTSGPASSLIIGSSRAAQGLQPRVLAPALLGRGRYQGPMLNFAFTITNSPYGPAYLAQIKKKVAAHTRNGVFLLAVDPWVLSCDSTERQDQRLREDKSFMSKLHAAALNPNIEYILRFGDRPLYQLFAVPPLKNYDIYLHADGWLEMTVPLDSASVQERTSRGMRRYRSFVNHWQLSDVRMQALRQTITFLQQHGQVYLLRLPAGVGMKQMEQQHWPDFDSLMQRQAEAFRVPYLSYMALSAAYPTTDGNHLQSEAGRRLSRKIAADILKLNGAHMARQK</sequence>
<reference evidence="2" key="1">
    <citation type="journal article" date="2019" name="Int. J. Syst. Evol. Microbiol.">
        <title>The Global Catalogue of Microorganisms (GCM) 10K type strain sequencing project: providing services to taxonomists for standard genome sequencing and annotation.</title>
        <authorList>
            <consortium name="The Broad Institute Genomics Platform"/>
            <consortium name="The Broad Institute Genome Sequencing Center for Infectious Disease"/>
            <person name="Wu L."/>
            <person name="Ma J."/>
        </authorList>
    </citation>
    <scope>NUCLEOTIDE SEQUENCE [LARGE SCALE GENOMIC DNA]</scope>
    <source>
        <strain evidence="2">JCM 17924</strain>
    </source>
</reference>
<proteinExistence type="predicted"/>
<name>A0ABP8IY89_9BACT</name>
<gene>
    <name evidence="1" type="ORF">GCM10023186_18030</name>
</gene>
<evidence type="ECO:0008006" key="3">
    <source>
        <dbReference type="Google" id="ProtNLM"/>
    </source>
</evidence>
<protein>
    <recommendedName>
        <fullName evidence="3">SGNH/GDSL hydrolase family protein</fullName>
    </recommendedName>
</protein>
<comment type="caution">
    <text evidence="1">The sequence shown here is derived from an EMBL/GenBank/DDBJ whole genome shotgun (WGS) entry which is preliminary data.</text>
</comment>
<evidence type="ECO:0000313" key="1">
    <source>
        <dbReference type="EMBL" id="GAA4380057.1"/>
    </source>
</evidence>
<keyword evidence="2" id="KW-1185">Reference proteome</keyword>
<dbReference type="Proteomes" id="UP001500454">
    <property type="component" value="Unassembled WGS sequence"/>
</dbReference>
<organism evidence="1 2">
    <name type="scientific">Hymenobacter koreensis</name>
    <dbReference type="NCBI Taxonomy" id="1084523"/>
    <lineage>
        <taxon>Bacteria</taxon>
        <taxon>Pseudomonadati</taxon>
        <taxon>Bacteroidota</taxon>
        <taxon>Cytophagia</taxon>
        <taxon>Cytophagales</taxon>
        <taxon>Hymenobacteraceae</taxon>
        <taxon>Hymenobacter</taxon>
    </lineage>
</organism>
<evidence type="ECO:0000313" key="2">
    <source>
        <dbReference type="Proteomes" id="UP001500454"/>
    </source>
</evidence>
<dbReference type="EMBL" id="BAABHA010000004">
    <property type="protein sequence ID" value="GAA4380057.1"/>
    <property type="molecule type" value="Genomic_DNA"/>
</dbReference>
<accession>A0ABP8IY89</accession>